<evidence type="ECO:0000313" key="3">
    <source>
        <dbReference type="Proteomes" id="UP000224567"/>
    </source>
</evidence>
<feature type="region of interest" description="Disordered" evidence="1">
    <location>
        <begin position="123"/>
        <end position="143"/>
    </location>
</feature>
<dbReference type="Proteomes" id="UP000224567">
    <property type="component" value="Unassembled WGS sequence"/>
</dbReference>
<protein>
    <submittedName>
        <fullName evidence="2">Uncharacterized protein</fullName>
    </submittedName>
</protein>
<name>A0A2G2WS81_CAPBA</name>
<sequence length="410" mass="45786">MSRGMEKRNKRTESEEVEDLLRAAEDDVFLKLSVNSHMARGSSAQFIDPDLDQRFQALKSKKITPKKSQDNQTPSADDLLTRFAALKSSLPSYSSASSSAVENEENDDDEVEKVIKWAIDAARLDPSPPSGTDDDDDDISTDEDEDLGMAIGRYGCGVARVLSHAGGADFKLCGKVRMRGGLKYEAVRGFYYQDAVTNQFKLVKSDRHLYELVKNLKHEDSIDFSVYHVLDEPILDPDGPTDFLPAPDIIECADLERENIGVGDSANIERESVGVEEEREADVEDVGVQEGDEADVEDVYVQGGDEADVEEIHVEDINLEDFGVEGGDEVDVEDINVEDVNRLISKLSDYLSSDSNLGDIPSEDGSDVDDELRAFRQNRRGKKTNNKERNKKARKRLLKLKKYLWELLVV</sequence>
<evidence type="ECO:0000313" key="2">
    <source>
        <dbReference type="EMBL" id="PHT48039.1"/>
    </source>
</evidence>
<feature type="compositionally biased region" description="Acidic residues" evidence="1">
    <location>
        <begin position="132"/>
        <end position="143"/>
    </location>
</feature>
<proteinExistence type="predicted"/>
<keyword evidence="3" id="KW-1185">Reference proteome</keyword>
<evidence type="ECO:0000256" key="1">
    <source>
        <dbReference type="SAM" id="MobiDB-lite"/>
    </source>
</evidence>
<reference evidence="3" key="2">
    <citation type="journal article" date="2017" name="J. Anim. Genet.">
        <title>Multiple reference genome sequences of hot pepper reveal the massive evolution of plant disease resistance genes by retroduplication.</title>
        <authorList>
            <person name="Kim S."/>
            <person name="Park J."/>
            <person name="Yeom S.-I."/>
            <person name="Kim Y.-M."/>
            <person name="Seo E."/>
            <person name="Kim K.-T."/>
            <person name="Kim M.-S."/>
            <person name="Lee J.M."/>
            <person name="Cheong K."/>
            <person name="Shin H.-S."/>
            <person name="Kim S.-B."/>
            <person name="Han K."/>
            <person name="Lee J."/>
            <person name="Park M."/>
            <person name="Lee H.-A."/>
            <person name="Lee H.-Y."/>
            <person name="Lee Y."/>
            <person name="Oh S."/>
            <person name="Lee J.H."/>
            <person name="Choi E."/>
            <person name="Choi E."/>
            <person name="Lee S.E."/>
            <person name="Jeon J."/>
            <person name="Kim H."/>
            <person name="Choi G."/>
            <person name="Song H."/>
            <person name="Lee J."/>
            <person name="Lee S.-C."/>
            <person name="Kwon J.-K."/>
            <person name="Lee H.-Y."/>
            <person name="Koo N."/>
            <person name="Hong Y."/>
            <person name="Kim R.W."/>
            <person name="Kang W.-H."/>
            <person name="Huh J.H."/>
            <person name="Kang B.-C."/>
            <person name="Yang T.-J."/>
            <person name="Lee Y.-H."/>
            <person name="Bennetzen J.L."/>
            <person name="Choi D."/>
        </authorList>
    </citation>
    <scope>NUCLEOTIDE SEQUENCE [LARGE SCALE GENOMIC DNA]</scope>
    <source>
        <strain evidence="3">cv. PBC81</strain>
    </source>
</reference>
<dbReference type="OrthoDB" id="1741293at2759"/>
<feature type="region of interest" description="Disordered" evidence="1">
    <location>
        <begin position="57"/>
        <end position="76"/>
    </location>
</feature>
<gene>
    <name evidence="2" type="ORF">CQW23_12247</name>
</gene>
<reference evidence="2 3" key="1">
    <citation type="journal article" date="2017" name="Genome Biol.">
        <title>New reference genome sequences of hot pepper reveal the massive evolution of plant disease-resistance genes by retroduplication.</title>
        <authorList>
            <person name="Kim S."/>
            <person name="Park J."/>
            <person name="Yeom S.I."/>
            <person name="Kim Y.M."/>
            <person name="Seo E."/>
            <person name="Kim K.T."/>
            <person name="Kim M.S."/>
            <person name="Lee J.M."/>
            <person name="Cheong K."/>
            <person name="Shin H.S."/>
            <person name="Kim S.B."/>
            <person name="Han K."/>
            <person name="Lee J."/>
            <person name="Park M."/>
            <person name="Lee H.A."/>
            <person name="Lee H.Y."/>
            <person name="Lee Y."/>
            <person name="Oh S."/>
            <person name="Lee J.H."/>
            <person name="Choi E."/>
            <person name="Choi E."/>
            <person name="Lee S.E."/>
            <person name="Jeon J."/>
            <person name="Kim H."/>
            <person name="Choi G."/>
            <person name="Song H."/>
            <person name="Lee J."/>
            <person name="Lee S.C."/>
            <person name="Kwon J.K."/>
            <person name="Lee H.Y."/>
            <person name="Koo N."/>
            <person name="Hong Y."/>
            <person name="Kim R.W."/>
            <person name="Kang W.H."/>
            <person name="Huh J.H."/>
            <person name="Kang B.C."/>
            <person name="Yang T.J."/>
            <person name="Lee Y.H."/>
            <person name="Bennetzen J.L."/>
            <person name="Choi D."/>
        </authorList>
    </citation>
    <scope>NUCLEOTIDE SEQUENCE [LARGE SCALE GENOMIC DNA]</scope>
    <source>
        <strain evidence="3">cv. PBC81</strain>
    </source>
</reference>
<dbReference type="EMBL" id="MLFT02000005">
    <property type="protein sequence ID" value="PHT48039.1"/>
    <property type="molecule type" value="Genomic_DNA"/>
</dbReference>
<comment type="caution">
    <text evidence="2">The sequence shown here is derived from an EMBL/GenBank/DDBJ whole genome shotgun (WGS) entry which is preliminary data.</text>
</comment>
<organism evidence="2 3">
    <name type="scientific">Capsicum baccatum</name>
    <name type="common">Peruvian pepper</name>
    <dbReference type="NCBI Taxonomy" id="33114"/>
    <lineage>
        <taxon>Eukaryota</taxon>
        <taxon>Viridiplantae</taxon>
        <taxon>Streptophyta</taxon>
        <taxon>Embryophyta</taxon>
        <taxon>Tracheophyta</taxon>
        <taxon>Spermatophyta</taxon>
        <taxon>Magnoliopsida</taxon>
        <taxon>eudicotyledons</taxon>
        <taxon>Gunneridae</taxon>
        <taxon>Pentapetalae</taxon>
        <taxon>asterids</taxon>
        <taxon>lamiids</taxon>
        <taxon>Solanales</taxon>
        <taxon>Solanaceae</taxon>
        <taxon>Solanoideae</taxon>
        <taxon>Capsiceae</taxon>
        <taxon>Capsicum</taxon>
    </lineage>
</organism>
<dbReference type="AlphaFoldDB" id="A0A2G2WS81"/>
<accession>A0A2G2WS81</accession>